<keyword evidence="4" id="KW-0902">Two-component regulatory system</keyword>
<dbReference type="SUPFAM" id="SSF52172">
    <property type="entry name" value="CheY-like"/>
    <property type="match status" value="1"/>
</dbReference>
<dbReference type="Gene3D" id="3.40.50.2300">
    <property type="match status" value="1"/>
</dbReference>
<evidence type="ECO:0000259" key="9">
    <source>
        <dbReference type="PROSITE" id="PS51755"/>
    </source>
</evidence>
<evidence type="ECO:0000256" key="6">
    <source>
        <dbReference type="ARBA" id="ARBA00023125"/>
    </source>
</evidence>
<gene>
    <name evidence="10" type="ORF">UFOPK1808_00528</name>
</gene>
<evidence type="ECO:0000256" key="7">
    <source>
        <dbReference type="ARBA" id="ARBA00023163"/>
    </source>
</evidence>
<dbReference type="Gene3D" id="6.10.250.690">
    <property type="match status" value="1"/>
</dbReference>
<evidence type="ECO:0000256" key="2">
    <source>
        <dbReference type="ARBA" id="ARBA00022490"/>
    </source>
</evidence>
<dbReference type="InterPro" id="IPR011006">
    <property type="entry name" value="CheY-like_superfamily"/>
</dbReference>
<dbReference type="SMART" id="SM00448">
    <property type="entry name" value="REC"/>
    <property type="match status" value="1"/>
</dbReference>
<dbReference type="PANTHER" id="PTHR48111:SF50">
    <property type="entry name" value="KDP OPERON TRANSCRIPTIONAL REGULATORY PROTEIN KDPE"/>
    <property type="match status" value="1"/>
</dbReference>
<keyword evidence="6" id="KW-0238">DNA-binding</keyword>
<name>A0A6J6GA05_9ZZZZ</name>
<dbReference type="Gene3D" id="1.10.10.10">
    <property type="entry name" value="Winged helix-like DNA-binding domain superfamily/Winged helix DNA-binding domain"/>
    <property type="match status" value="1"/>
</dbReference>
<organism evidence="10">
    <name type="scientific">freshwater metagenome</name>
    <dbReference type="NCBI Taxonomy" id="449393"/>
    <lineage>
        <taxon>unclassified sequences</taxon>
        <taxon>metagenomes</taxon>
        <taxon>ecological metagenomes</taxon>
    </lineage>
</organism>
<dbReference type="PANTHER" id="PTHR48111">
    <property type="entry name" value="REGULATOR OF RPOS"/>
    <property type="match status" value="1"/>
</dbReference>
<comment type="subcellular location">
    <subcellularLocation>
        <location evidence="1">Cytoplasm</location>
    </subcellularLocation>
</comment>
<dbReference type="GO" id="GO:0005829">
    <property type="term" value="C:cytosol"/>
    <property type="evidence" value="ECO:0007669"/>
    <property type="project" value="TreeGrafter"/>
</dbReference>
<dbReference type="SMART" id="SM00862">
    <property type="entry name" value="Trans_reg_C"/>
    <property type="match status" value="1"/>
</dbReference>
<dbReference type="GO" id="GO:0042802">
    <property type="term" value="F:identical protein binding"/>
    <property type="evidence" value="ECO:0007669"/>
    <property type="project" value="UniProtKB-ARBA"/>
</dbReference>
<feature type="domain" description="OmpR/PhoB-type" evidence="9">
    <location>
        <begin position="132"/>
        <end position="231"/>
    </location>
</feature>
<evidence type="ECO:0000256" key="4">
    <source>
        <dbReference type="ARBA" id="ARBA00023012"/>
    </source>
</evidence>
<dbReference type="InterPro" id="IPR001867">
    <property type="entry name" value="OmpR/PhoB-type_DNA-bd"/>
</dbReference>
<dbReference type="AlphaFoldDB" id="A0A6J6GA05"/>
<dbReference type="Pfam" id="PF00072">
    <property type="entry name" value="Response_reg"/>
    <property type="match status" value="1"/>
</dbReference>
<dbReference type="InterPro" id="IPR001789">
    <property type="entry name" value="Sig_transdc_resp-reg_receiver"/>
</dbReference>
<dbReference type="FunFam" id="3.40.50.2300:FF:000021">
    <property type="entry name" value="Two-component system response regulator KdpE"/>
    <property type="match status" value="1"/>
</dbReference>
<dbReference type="GO" id="GO:0000976">
    <property type="term" value="F:transcription cis-regulatory region binding"/>
    <property type="evidence" value="ECO:0007669"/>
    <property type="project" value="TreeGrafter"/>
</dbReference>
<evidence type="ECO:0000256" key="3">
    <source>
        <dbReference type="ARBA" id="ARBA00022553"/>
    </source>
</evidence>
<keyword evidence="7" id="KW-0804">Transcription</keyword>
<dbReference type="InterPro" id="IPR016032">
    <property type="entry name" value="Sig_transdc_resp-reg_C-effctor"/>
</dbReference>
<dbReference type="CDD" id="cd00383">
    <property type="entry name" value="trans_reg_C"/>
    <property type="match status" value="1"/>
</dbReference>
<evidence type="ECO:0000256" key="1">
    <source>
        <dbReference type="ARBA" id="ARBA00004496"/>
    </source>
</evidence>
<evidence type="ECO:0000256" key="5">
    <source>
        <dbReference type="ARBA" id="ARBA00023015"/>
    </source>
</evidence>
<protein>
    <submittedName>
        <fullName evidence="10">Unannotated protein</fullName>
    </submittedName>
</protein>
<keyword evidence="2" id="KW-0963">Cytoplasm</keyword>
<evidence type="ECO:0000313" key="10">
    <source>
        <dbReference type="EMBL" id="CAB4597360.1"/>
    </source>
</evidence>
<keyword evidence="5" id="KW-0805">Transcription regulation</keyword>
<accession>A0A6J6GA05</accession>
<keyword evidence="3" id="KW-0597">Phosphoprotein</keyword>
<dbReference type="CDD" id="cd17620">
    <property type="entry name" value="REC_OmpR_KdpE-like"/>
    <property type="match status" value="1"/>
</dbReference>
<dbReference type="SUPFAM" id="SSF46894">
    <property type="entry name" value="C-terminal effector domain of the bipartite response regulators"/>
    <property type="match status" value="1"/>
</dbReference>
<dbReference type="GO" id="GO:0032993">
    <property type="term" value="C:protein-DNA complex"/>
    <property type="evidence" value="ECO:0007669"/>
    <property type="project" value="TreeGrafter"/>
</dbReference>
<dbReference type="GO" id="GO:0045893">
    <property type="term" value="P:positive regulation of DNA-templated transcription"/>
    <property type="evidence" value="ECO:0007669"/>
    <property type="project" value="UniProtKB-ARBA"/>
</dbReference>
<dbReference type="InterPro" id="IPR039420">
    <property type="entry name" value="WalR-like"/>
</dbReference>
<dbReference type="GO" id="GO:0000156">
    <property type="term" value="F:phosphorelay response regulator activity"/>
    <property type="evidence" value="ECO:0007669"/>
    <property type="project" value="TreeGrafter"/>
</dbReference>
<dbReference type="PROSITE" id="PS50110">
    <property type="entry name" value="RESPONSE_REGULATORY"/>
    <property type="match status" value="1"/>
</dbReference>
<dbReference type="EMBL" id="CAEZUL010000043">
    <property type="protein sequence ID" value="CAB4597360.1"/>
    <property type="molecule type" value="Genomic_DNA"/>
</dbReference>
<reference evidence="10" key="1">
    <citation type="submission" date="2020-05" db="EMBL/GenBank/DDBJ databases">
        <authorList>
            <person name="Chiriac C."/>
            <person name="Salcher M."/>
            <person name="Ghai R."/>
            <person name="Kavagutti S V."/>
        </authorList>
    </citation>
    <scope>NUCLEOTIDE SEQUENCE</scope>
</reference>
<dbReference type="PROSITE" id="PS51755">
    <property type="entry name" value="OMPR_PHOB"/>
    <property type="match status" value="1"/>
</dbReference>
<feature type="domain" description="Response regulatory" evidence="8">
    <location>
        <begin position="10"/>
        <end position="123"/>
    </location>
</feature>
<evidence type="ECO:0000259" key="8">
    <source>
        <dbReference type="PROSITE" id="PS50110"/>
    </source>
</evidence>
<dbReference type="InterPro" id="IPR036388">
    <property type="entry name" value="WH-like_DNA-bd_sf"/>
</dbReference>
<proteinExistence type="predicted"/>
<dbReference type="Pfam" id="PF00486">
    <property type="entry name" value="Trans_reg_C"/>
    <property type="match status" value="1"/>
</dbReference>
<sequence length="235" mass="26584">MYGYGSLMIRILVVDDEPHLRRTLGANLRARGYTVDLAESGERALELATAHKPDAVILDLGLPGKSGMEVIRTLRHWTTVPIIVLSARDTEFDKVGALDAGADDYVAKPFGMGELLARLRASLRRPSPDDESPKVATPHFTIDFSHNRVLNEAGEIKLTPTEWHLVEILVRNTGRLVSSKDLLQSVWGPEYGHETNYLRVHFAHIRRKLEPEPSRPRYFHTEQGMGYRFEPLEPR</sequence>